<organism evidence="3 4">
    <name type="scientific">Aquipseudomonas alcaligenes</name>
    <name type="common">Pseudomonas alcaligenes</name>
    <dbReference type="NCBI Taxonomy" id="43263"/>
    <lineage>
        <taxon>Bacteria</taxon>
        <taxon>Pseudomonadati</taxon>
        <taxon>Pseudomonadota</taxon>
        <taxon>Gammaproteobacteria</taxon>
        <taxon>Pseudomonadales</taxon>
        <taxon>Pseudomonadaceae</taxon>
        <taxon>Aquipseudomonas</taxon>
    </lineage>
</organism>
<keyword evidence="1" id="KW-0812">Transmembrane</keyword>
<keyword evidence="1" id="KW-1133">Transmembrane helix</keyword>
<evidence type="ECO:0000313" key="2">
    <source>
        <dbReference type="EMBL" id="MDH0143118.1"/>
    </source>
</evidence>
<dbReference type="GeneID" id="66627042"/>
<dbReference type="Proteomes" id="UP000185841">
    <property type="component" value="Unassembled WGS sequence"/>
</dbReference>
<gene>
    <name evidence="2" type="ORF">N7380_12405</name>
    <name evidence="3" type="ORF">SAMN05878282_105177</name>
</gene>
<dbReference type="EMBL" id="FTMP01000005">
    <property type="protein sequence ID" value="SIQ56260.1"/>
    <property type="molecule type" value="Genomic_DNA"/>
</dbReference>
<reference evidence="3 4" key="1">
    <citation type="submission" date="2017-01" db="EMBL/GenBank/DDBJ databases">
        <authorList>
            <person name="Mah S.A."/>
            <person name="Swanson W.J."/>
            <person name="Moy G.W."/>
            <person name="Vacquier V.D."/>
        </authorList>
    </citation>
    <scope>NUCLEOTIDE SEQUENCE [LARGE SCALE GENOMIC DNA]</scope>
    <source>
        <strain evidence="3 4">RU36E</strain>
    </source>
</reference>
<keyword evidence="1" id="KW-0472">Membrane</keyword>
<sequence length="40" mass="4439">MHEVKQPLAKRLAWFVLLWLGGVTAVGLLAYAIKWGMGLT</sequence>
<dbReference type="AlphaFoldDB" id="A0A1N6TS58"/>
<evidence type="ECO:0000313" key="4">
    <source>
        <dbReference type="Proteomes" id="UP000185841"/>
    </source>
</evidence>
<name>A0A1N6TS58_AQUAC</name>
<evidence type="ECO:0000256" key="1">
    <source>
        <dbReference type="SAM" id="Phobius"/>
    </source>
</evidence>
<dbReference type="Proteomes" id="UP001158058">
    <property type="component" value="Unassembled WGS sequence"/>
</dbReference>
<evidence type="ECO:0000313" key="3">
    <source>
        <dbReference type="EMBL" id="SIQ56260.1"/>
    </source>
</evidence>
<accession>A0A1N6TS58</accession>
<reference evidence="2" key="2">
    <citation type="submission" date="2022-09" db="EMBL/GenBank/DDBJ databases">
        <title>Intensive care unit water sources are persistently colonized with multi-drug resistant bacteria and are the site of extensive horizontal gene transfer of antibiotic resistance genes.</title>
        <authorList>
            <person name="Diorio-Toth L."/>
        </authorList>
    </citation>
    <scope>NUCLEOTIDE SEQUENCE</scope>
    <source>
        <strain evidence="2">GD04146</strain>
    </source>
</reference>
<dbReference type="RefSeq" id="WP_237034823.1">
    <property type="nucleotide sequence ID" value="NZ_AP025273.1"/>
</dbReference>
<proteinExistence type="predicted"/>
<protein>
    <submittedName>
        <fullName evidence="2">DUF2474 domain-containing protein</fullName>
    </submittedName>
</protein>
<dbReference type="EMBL" id="JAODZF010000007">
    <property type="protein sequence ID" value="MDH0143118.1"/>
    <property type="molecule type" value="Genomic_DNA"/>
</dbReference>
<feature type="transmembrane region" description="Helical" evidence="1">
    <location>
        <begin position="12"/>
        <end position="33"/>
    </location>
</feature>